<feature type="domain" description="HTH lysR-type" evidence="5">
    <location>
        <begin position="1"/>
        <end position="58"/>
    </location>
</feature>
<dbReference type="Pfam" id="PF00126">
    <property type="entry name" value="HTH_1"/>
    <property type="match status" value="1"/>
</dbReference>
<organism evidence="6 7">
    <name type="scientific">Lacticaseibacillus manihotivorans DSM 13343 = JCM 12514</name>
    <dbReference type="NCBI Taxonomy" id="1423769"/>
    <lineage>
        <taxon>Bacteria</taxon>
        <taxon>Bacillati</taxon>
        <taxon>Bacillota</taxon>
        <taxon>Bacilli</taxon>
        <taxon>Lactobacillales</taxon>
        <taxon>Lactobacillaceae</taxon>
        <taxon>Lacticaseibacillus</taxon>
    </lineage>
</organism>
<keyword evidence="7" id="KW-1185">Reference proteome</keyword>
<dbReference type="GO" id="GO:0003677">
    <property type="term" value="F:DNA binding"/>
    <property type="evidence" value="ECO:0007669"/>
    <property type="project" value="UniProtKB-KW"/>
</dbReference>
<dbReference type="Gene3D" id="3.40.190.290">
    <property type="match status" value="1"/>
</dbReference>
<dbReference type="PRINTS" id="PR00039">
    <property type="entry name" value="HTHLYSR"/>
</dbReference>
<dbReference type="InterPro" id="IPR050950">
    <property type="entry name" value="HTH-type_LysR_regulators"/>
</dbReference>
<dbReference type="CDD" id="cd05466">
    <property type="entry name" value="PBP2_LTTR_substrate"/>
    <property type="match status" value="1"/>
</dbReference>
<dbReference type="InterPro" id="IPR000847">
    <property type="entry name" value="LysR_HTH_N"/>
</dbReference>
<dbReference type="RefSeq" id="WP_056963128.1">
    <property type="nucleotide sequence ID" value="NZ_AZEU01000107.1"/>
</dbReference>
<evidence type="ECO:0000313" key="7">
    <source>
        <dbReference type="Proteomes" id="UP000051790"/>
    </source>
</evidence>
<protein>
    <recommendedName>
        <fullName evidence="5">HTH lysR-type domain-containing protein</fullName>
    </recommendedName>
</protein>
<dbReference type="PATRIC" id="fig|1423769.4.peg.472"/>
<dbReference type="SUPFAM" id="SSF53850">
    <property type="entry name" value="Periplasmic binding protein-like II"/>
    <property type="match status" value="1"/>
</dbReference>
<dbReference type="OrthoDB" id="119203at2"/>
<dbReference type="PROSITE" id="PS50931">
    <property type="entry name" value="HTH_LYSR"/>
    <property type="match status" value="1"/>
</dbReference>
<comment type="caution">
    <text evidence="6">The sequence shown here is derived from an EMBL/GenBank/DDBJ whole genome shotgun (WGS) entry which is preliminary data.</text>
</comment>
<evidence type="ECO:0000313" key="6">
    <source>
        <dbReference type="EMBL" id="KRL46476.1"/>
    </source>
</evidence>
<dbReference type="InterPro" id="IPR036390">
    <property type="entry name" value="WH_DNA-bd_sf"/>
</dbReference>
<comment type="similarity">
    <text evidence="1">Belongs to the LysR transcriptional regulatory family.</text>
</comment>
<evidence type="ECO:0000256" key="3">
    <source>
        <dbReference type="ARBA" id="ARBA00023125"/>
    </source>
</evidence>
<dbReference type="GO" id="GO:0005829">
    <property type="term" value="C:cytosol"/>
    <property type="evidence" value="ECO:0007669"/>
    <property type="project" value="TreeGrafter"/>
</dbReference>
<reference evidence="6 7" key="1">
    <citation type="journal article" date="2015" name="Genome Announc.">
        <title>Expanding the biotechnology potential of lactobacilli through comparative genomics of 213 strains and associated genera.</title>
        <authorList>
            <person name="Sun Z."/>
            <person name="Harris H.M."/>
            <person name="McCann A."/>
            <person name="Guo C."/>
            <person name="Argimon S."/>
            <person name="Zhang W."/>
            <person name="Yang X."/>
            <person name="Jeffery I.B."/>
            <person name="Cooney J.C."/>
            <person name="Kagawa T.F."/>
            <person name="Liu W."/>
            <person name="Song Y."/>
            <person name="Salvetti E."/>
            <person name="Wrobel A."/>
            <person name="Rasinkangas P."/>
            <person name="Parkhill J."/>
            <person name="Rea M.C."/>
            <person name="O'Sullivan O."/>
            <person name="Ritari J."/>
            <person name="Douillard F.P."/>
            <person name="Paul Ross R."/>
            <person name="Yang R."/>
            <person name="Briner A.E."/>
            <person name="Felis G.E."/>
            <person name="de Vos W.M."/>
            <person name="Barrangou R."/>
            <person name="Klaenhammer T.R."/>
            <person name="Caufield P.W."/>
            <person name="Cui Y."/>
            <person name="Zhang H."/>
            <person name="O'Toole P.W."/>
        </authorList>
    </citation>
    <scope>NUCLEOTIDE SEQUENCE [LARGE SCALE GENOMIC DNA]</scope>
    <source>
        <strain evidence="6 7">DSM 13343</strain>
    </source>
</reference>
<accession>A0A0R1QPQ7</accession>
<proteinExistence type="inferred from homology"/>
<evidence type="ECO:0000256" key="4">
    <source>
        <dbReference type="ARBA" id="ARBA00023163"/>
    </source>
</evidence>
<keyword evidence="4" id="KW-0804">Transcription</keyword>
<dbReference type="PANTHER" id="PTHR30419">
    <property type="entry name" value="HTH-TYPE TRANSCRIPTIONAL REGULATOR YBHD"/>
    <property type="match status" value="1"/>
</dbReference>
<sequence length="292" mass="32931">MELKYLDTFLTLVDSKSFTEAADKLFISQSSLSKRIQVIEHTAGCKLFTRNTRNVELNYYGQLYFNYAKQIKALESACDQELQSVTSGAQGITIGAIPSMNEYHITALLAKFMSETGIHFRIKTATSGKLERMLHDHQCDVAFIKAPGNDYILKQLPYFKDHLVAVLPPKHRLASAKQIHLRDLANENFLLEPENSRPYNLVVKNCEQAGFTPNITYTDGHIDNIMSLVSQGLGCSLLMQQIATDDQIVQIPLAEVITTTVSLCYDSATRMNNEKAAFLRFFKNHHTEFGQL</sequence>
<dbReference type="PANTHER" id="PTHR30419:SF8">
    <property type="entry name" value="NITROGEN ASSIMILATION TRANSCRIPTIONAL ACTIVATOR-RELATED"/>
    <property type="match status" value="1"/>
</dbReference>
<keyword evidence="2" id="KW-0805">Transcription regulation</keyword>
<name>A0A0R1QPQ7_9LACO</name>
<dbReference type="AlphaFoldDB" id="A0A0R1QPQ7"/>
<dbReference type="Pfam" id="PF03466">
    <property type="entry name" value="LysR_substrate"/>
    <property type="match status" value="1"/>
</dbReference>
<dbReference type="InterPro" id="IPR036388">
    <property type="entry name" value="WH-like_DNA-bd_sf"/>
</dbReference>
<dbReference type="InterPro" id="IPR005119">
    <property type="entry name" value="LysR_subst-bd"/>
</dbReference>
<evidence type="ECO:0000256" key="2">
    <source>
        <dbReference type="ARBA" id="ARBA00023015"/>
    </source>
</evidence>
<gene>
    <name evidence="6" type="ORF">FD01_GL000441</name>
</gene>
<dbReference type="Proteomes" id="UP000051790">
    <property type="component" value="Unassembled WGS sequence"/>
</dbReference>
<evidence type="ECO:0000259" key="5">
    <source>
        <dbReference type="PROSITE" id="PS50931"/>
    </source>
</evidence>
<keyword evidence="3" id="KW-0238">DNA-binding</keyword>
<dbReference type="FunFam" id="1.10.10.10:FF:000001">
    <property type="entry name" value="LysR family transcriptional regulator"/>
    <property type="match status" value="1"/>
</dbReference>
<dbReference type="EMBL" id="AZEU01000107">
    <property type="protein sequence ID" value="KRL46476.1"/>
    <property type="molecule type" value="Genomic_DNA"/>
</dbReference>
<dbReference type="SUPFAM" id="SSF46785">
    <property type="entry name" value="Winged helix' DNA-binding domain"/>
    <property type="match status" value="1"/>
</dbReference>
<dbReference type="GO" id="GO:0003700">
    <property type="term" value="F:DNA-binding transcription factor activity"/>
    <property type="evidence" value="ECO:0007669"/>
    <property type="project" value="InterPro"/>
</dbReference>
<evidence type="ECO:0000256" key="1">
    <source>
        <dbReference type="ARBA" id="ARBA00009437"/>
    </source>
</evidence>
<dbReference type="Gene3D" id="1.10.10.10">
    <property type="entry name" value="Winged helix-like DNA-binding domain superfamily/Winged helix DNA-binding domain"/>
    <property type="match status" value="1"/>
</dbReference>